<feature type="transmembrane region" description="Helical" evidence="1">
    <location>
        <begin position="6"/>
        <end position="29"/>
    </location>
</feature>
<feature type="transmembrane region" description="Helical" evidence="1">
    <location>
        <begin position="102"/>
        <end position="125"/>
    </location>
</feature>
<feature type="transmembrane region" description="Helical" evidence="1">
    <location>
        <begin position="71"/>
        <end position="90"/>
    </location>
</feature>
<sequence>MRSGYKRLIFTAVFIALIFITTAYILHIPAGNGYIHIGDSLIYLAASCLPAPFAMAAAALGAGLSDALTGFPQYILFTIIIKLLNALCFTGKGTKLLTKRNIAAPFVSALITIAGYYLADVFLYGSWVSPLATIPQSLIQAGGSLAVYLILAFALDKLDFKRRVLGAL</sequence>
<dbReference type="Pfam" id="PF07155">
    <property type="entry name" value="ECF-ribofla_trS"/>
    <property type="match status" value="1"/>
</dbReference>
<dbReference type="NCBIfam" id="TIGR04002">
    <property type="entry name" value="TIGR04002 family protein"/>
    <property type="match status" value="1"/>
</dbReference>
<keyword evidence="1" id="KW-0472">Membrane</keyword>
<dbReference type="Gene3D" id="1.10.1760.20">
    <property type="match status" value="1"/>
</dbReference>
<gene>
    <name evidence="2" type="ORF">SAMN05192585_13825</name>
</gene>
<keyword evidence="1" id="KW-0812">Transmembrane</keyword>
<dbReference type="InterPro" id="IPR009825">
    <property type="entry name" value="ECF_substrate-spec-like"/>
</dbReference>
<dbReference type="AlphaFoldDB" id="A0A1H0F7J8"/>
<dbReference type="STRING" id="258515.SAMN05192585_13825"/>
<feature type="transmembrane region" description="Helical" evidence="1">
    <location>
        <begin position="137"/>
        <end position="155"/>
    </location>
</feature>
<proteinExistence type="predicted"/>
<dbReference type="InterPro" id="IPR023812">
    <property type="entry name" value="CHP04002"/>
</dbReference>
<reference evidence="2 3" key="1">
    <citation type="submission" date="2016-10" db="EMBL/GenBank/DDBJ databases">
        <authorList>
            <person name="de Groot N.N."/>
        </authorList>
    </citation>
    <scope>NUCLEOTIDE SEQUENCE [LARGE SCALE GENOMIC DNA]</scope>
    <source>
        <strain evidence="2 3">CGMCC 1.5012</strain>
    </source>
</reference>
<dbReference type="OrthoDB" id="411368at2"/>
<organism evidence="2 3">
    <name type="scientific">Acetanaerobacterium elongatum</name>
    <dbReference type="NCBI Taxonomy" id="258515"/>
    <lineage>
        <taxon>Bacteria</taxon>
        <taxon>Bacillati</taxon>
        <taxon>Bacillota</taxon>
        <taxon>Clostridia</taxon>
        <taxon>Eubacteriales</taxon>
        <taxon>Oscillospiraceae</taxon>
        <taxon>Acetanaerobacterium</taxon>
    </lineage>
</organism>
<feature type="transmembrane region" description="Helical" evidence="1">
    <location>
        <begin position="41"/>
        <end position="65"/>
    </location>
</feature>
<accession>A0A1H0F7J8</accession>
<dbReference type="RefSeq" id="WP_092642706.1">
    <property type="nucleotide sequence ID" value="NZ_FNID01000038.1"/>
</dbReference>
<protein>
    <submittedName>
        <fullName evidence="2">TIGR04002 family protein</fullName>
    </submittedName>
</protein>
<keyword evidence="1" id="KW-1133">Transmembrane helix</keyword>
<dbReference type="EMBL" id="FNID01000038">
    <property type="protein sequence ID" value="SDN90522.1"/>
    <property type="molecule type" value="Genomic_DNA"/>
</dbReference>
<evidence type="ECO:0000313" key="2">
    <source>
        <dbReference type="EMBL" id="SDN90522.1"/>
    </source>
</evidence>
<dbReference type="GO" id="GO:0016020">
    <property type="term" value="C:membrane"/>
    <property type="evidence" value="ECO:0007669"/>
    <property type="project" value="InterPro"/>
</dbReference>
<dbReference type="Proteomes" id="UP000199182">
    <property type="component" value="Unassembled WGS sequence"/>
</dbReference>
<evidence type="ECO:0000256" key="1">
    <source>
        <dbReference type="SAM" id="Phobius"/>
    </source>
</evidence>
<name>A0A1H0F7J8_9FIRM</name>
<evidence type="ECO:0000313" key="3">
    <source>
        <dbReference type="Proteomes" id="UP000199182"/>
    </source>
</evidence>
<keyword evidence="3" id="KW-1185">Reference proteome</keyword>